<dbReference type="Proteomes" id="UP000263642">
    <property type="component" value="Unassembled WGS sequence"/>
</dbReference>
<organism evidence="2 3">
    <name type="scientific">Gimesia maris</name>
    <dbReference type="NCBI Taxonomy" id="122"/>
    <lineage>
        <taxon>Bacteria</taxon>
        <taxon>Pseudomonadati</taxon>
        <taxon>Planctomycetota</taxon>
        <taxon>Planctomycetia</taxon>
        <taxon>Planctomycetales</taxon>
        <taxon>Planctomycetaceae</taxon>
        <taxon>Gimesia</taxon>
    </lineage>
</organism>
<dbReference type="AlphaFoldDB" id="A0A3D3R5Y2"/>
<sequence length="127" mass="14445">MGILQSGLKPETEHPAGVGSRLDFRAIFLTIYYRNRKCLVTIKKEFYEKLSLSFKLHSHSASFSMVIELYELADVCRFFLDVLELAFHNSFIVYLFLGFLSAFQSLTGSIVASGYYHLTLSGVLFVI</sequence>
<proteinExistence type="predicted"/>
<evidence type="ECO:0000313" key="3">
    <source>
        <dbReference type="Proteomes" id="UP000263642"/>
    </source>
</evidence>
<comment type="caution">
    <text evidence="2">The sequence shown here is derived from an EMBL/GenBank/DDBJ whole genome shotgun (WGS) entry which is preliminary data.</text>
</comment>
<keyword evidence="1" id="KW-1133">Transmembrane helix</keyword>
<dbReference type="EMBL" id="DQAY01000085">
    <property type="protein sequence ID" value="HCO24233.1"/>
    <property type="molecule type" value="Genomic_DNA"/>
</dbReference>
<name>A0A3D3R5Y2_9PLAN</name>
<evidence type="ECO:0000313" key="2">
    <source>
        <dbReference type="EMBL" id="HCO24233.1"/>
    </source>
</evidence>
<evidence type="ECO:0000256" key="1">
    <source>
        <dbReference type="SAM" id="Phobius"/>
    </source>
</evidence>
<keyword evidence="1" id="KW-0472">Membrane</keyword>
<feature type="transmembrane region" description="Helical" evidence="1">
    <location>
        <begin position="91"/>
        <end position="116"/>
    </location>
</feature>
<reference evidence="2 3" key="1">
    <citation type="journal article" date="2018" name="Nat. Biotechnol.">
        <title>A standardized bacterial taxonomy based on genome phylogeny substantially revises the tree of life.</title>
        <authorList>
            <person name="Parks D.H."/>
            <person name="Chuvochina M."/>
            <person name="Waite D.W."/>
            <person name="Rinke C."/>
            <person name="Skarshewski A."/>
            <person name="Chaumeil P.A."/>
            <person name="Hugenholtz P."/>
        </authorList>
    </citation>
    <scope>NUCLEOTIDE SEQUENCE [LARGE SCALE GENOMIC DNA]</scope>
    <source>
        <strain evidence="2">UBA9375</strain>
    </source>
</reference>
<keyword evidence="1" id="KW-0812">Transmembrane</keyword>
<accession>A0A3D3R5Y2</accession>
<gene>
    <name evidence="2" type="ORF">DIT97_14760</name>
</gene>
<protein>
    <submittedName>
        <fullName evidence="2">Uncharacterized protein</fullName>
    </submittedName>
</protein>